<accession>A0A366DP82</accession>
<dbReference type="Proteomes" id="UP000252893">
    <property type="component" value="Unassembled WGS sequence"/>
</dbReference>
<reference evidence="2 3" key="1">
    <citation type="submission" date="2018-06" db="EMBL/GenBank/DDBJ databases">
        <title>Genomic Encyclopedia of Type Strains, Phase IV (KMG-IV): sequencing the most valuable type-strain genomes for metagenomic binning, comparative biology and taxonomic classification.</title>
        <authorList>
            <person name="Goeker M."/>
        </authorList>
    </citation>
    <scope>NUCLEOTIDE SEQUENCE [LARGE SCALE GENOMIC DNA]</scope>
    <source>
        <strain evidence="2 3">DSM 25619</strain>
    </source>
</reference>
<proteinExistence type="predicted"/>
<sequence>MEYSAWHSVIQDGNGAVVPMAKITVRNTSTGALAKLYSARDGSAPKANPFNADENGQVFFFVAGGSYTIKAEFGSQERTWPFVPVGTAAEYDIDSLAQYLNSGVVYFQNGTALTAYVPLSYPAAAVVLADPDALKNGYYTNSGTGWIFGRALQDTISRLFITGGAVNTPTVTVGQGVNPSTPLVFYVDVTVPNTASVTLNVVGLGQGVVLNVAGNPLAAGEWLGRVMLTRETDGRYRIMNDPASALSAAQSATASDSARAASVTAKTLSETARDQSVVAKTQSEDAKTASETARDQSVTAKNQSDAARDQSVTAKNQSVSASESSGRSAVAAAASENNAAAYAGAASSHASSANTSKNQAATSATTSTNEADRAKTEADRAAAAAGGLISAVQFVPQTLTVAQQTQARNNIGVQPVNSASVGAAIATPTPTETIADGDRLSGLDPTGTGLKLFRFSAVKTWIQSWLTKAMVGLGNVANKSEAQMVESGAIADALEGKLPSNAQAADSARLGNKTAVQWQTEVDALKNQFFGNGQVWQSVSRPANTVFQNTTGRTIFITVNISSGYGTFQMSPDNVNWSTASEIGGGSMWVMGMPIPNGYYYKTTTGGSYRELR</sequence>
<evidence type="ECO:0000313" key="2">
    <source>
        <dbReference type="EMBL" id="RBO91018.1"/>
    </source>
</evidence>
<dbReference type="OrthoDB" id="7951450at2"/>
<feature type="compositionally biased region" description="Basic and acidic residues" evidence="1">
    <location>
        <begin position="282"/>
        <end position="294"/>
    </location>
</feature>
<evidence type="ECO:0000313" key="3">
    <source>
        <dbReference type="Proteomes" id="UP000252893"/>
    </source>
</evidence>
<dbReference type="EMBL" id="QNRH01000010">
    <property type="protein sequence ID" value="RBO91018.1"/>
    <property type="molecule type" value="Genomic_DNA"/>
</dbReference>
<gene>
    <name evidence="2" type="ORF">DFR47_11015</name>
</gene>
<protein>
    <submittedName>
        <fullName evidence="2">Uncharacterized protein</fullName>
    </submittedName>
</protein>
<evidence type="ECO:0000256" key="1">
    <source>
        <dbReference type="SAM" id="MobiDB-lite"/>
    </source>
</evidence>
<organism evidence="2 3">
    <name type="scientific">Pseudochrobactrum asaccharolyticum</name>
    <dbReference type="NCBI Taxonomy" id="354351"/>
    <lineage>
        <taxon>Bacteria</taxon>
        <taxon>Pseudomonadati</taxon>
        <taxon>Pseudomonadota</taxon>
        <taxon>Alphaproteobacteria</taxon>
        <taxon>Hyphomicrobiales</taxon>
        <taxon>Brucellaceae</taxon>
        <taxon>Pseudochrobactrum</taxon>
    </lineage>
</organism>
<keyword evidence="3" id="KW-1185">Reference proteome</keyword>
<feature type="region of interest" description="Disordered" evidence="1">
    <location>
        <begin position="267"/>
        <end position="325"/>
    </location>
</feature>
<feature type="compositionally biased region" description="Polar residues" evidence="1">
    <location>
        <begin position="295"/>
        <end position="317"/>
    </location>
</feature>
<feature type="region of interest" description="Disordered" evidence="1">
    <location>
        <begin position="349"/>
        <end position="379"/>
    </location>
</feature>
<name>A0A366DP82_9HYPH</name>
<comment type="caution">
    <text evidence="2">The sequence shown here is derived from an EMBL/GenBank/DDBJ whole genome shotgun (WGS) entry which is preliminary data.</text>
</comment>
<dbReference type="RefSeq" id="WP_147245624.1">
    <property type="nucleotide sequence ID" value="NZ_JBHEEG010000004.1"/>
</dbReference>
<feature type="compositionally biased region" description="Basic and acidic residues" evidence="1">
    <location>
        <begin position="370"/>
        <end position="379"/>
    </location>
</feature>
<dbReference type="AlphaFoldDB" id="A0A366DP82"/>
<feature type="compositionally biased region" description="Low complexity" evidence="1">
    <location>
        <begin position="349"/>
        <end position="369"/>
    </location>
</feature>